<dbReference type="EMBL" id="CZAE01000009">
    <property type="protein sequence ID" value="CUP24156.1"/>
    <property type="molecule type" value="Genomic_DNA"/>
</dbReference>
<proteinExistence type="predicted"/>
<evidence type="ECO:0000313" key="1">
    <source>
        <dbReference type="EMBL" id="CUP24156.1"/>
    </source>
</evidence>
<evidence type="ECO:0000313" key="4">
    <source>
        <dbReference type="Proteomes" id="UP001060104"/>
    </source>
</evidence>
<dbReference type="PROSITE" id="PS51257">
    <property type="entry name" value="PROKAR_LIPOPROTEIN"/>
    <property type="match status" value="1"/>
</dbReference>
<dbReference type="Proteomes" id="UP000095606">
    <property type="component" value="Unassembled WGS sequence"/>
</dbReference>
<reference evidence="2" key="2">
    <citation type="submission" date="2022-08" db="EMBL/GenBank/DDBJ databases">
        <title>Genome Sequencing of Bacteroides fragilis Group Isolates with Nanopore Technology.</title>
        <authorList>
            <person name="Tisza M.J."/>
            <person name="Smith D."/>
            <person name="Dekker J.P."/>
        </authorList>
    </citation>
    <scope>NUCLEOTIDE SEQUENCE</scope>
    <source>
        <strain evidence="2">BFG-527</strain>
    </source>
</reference>
<dbReference type="Pfam" id="PF15890">
    <property type="entry name" value="Peptidase_Mx1"/>
    <property type="match status" value="1"/>
</dbReference>
<protein>
    <submittedName>
        <fullName evidence="2">Zinc-binding metallopeptidase</fullName>
    </submittedName>
</protein>
<gene>
    <name evidence="1" type="ORF">ERS852461_02150</name>
    <name evidence="2" type="ORF">NXY30_05165</name>
</gene>
<dbReference type="RefSeq" id="WP_055269478.1">
    <property type="nucleotide sequence ID" value="NZ_CABMFH010000011.1"/>
</dbReference>
<organism evidence="1 3">
    <name type="scientific">Bacteroides faecis</name>
    <dbReference type="NCBI Taxonomy" id="674529"/>
    <lineage>
        <taxon>Bacteria</taxon>
        <taxon>Pseudomonadati</taxon>
        <taxon>Bacteroidota</taxon>
        <taxon>Bacteroidia</taxon>
        <taxon>Bacteroidales</taxon>
        <taxon>Bacteroidaceae</taxon>
        <taxon>Bacteroides</taxon>
    </lineage>
</organism>
<dbReference type="Proteomes" id="UP001060104">
    <property type="component" value="Chromosome"/>
</dbReference>
<dbReference type="SUPFAM" id="SSF55486">
    <property type="entry name" value="Metalloproteases ('zincins'), catalytic domain"/>
    <property type="match status" value="1"/>
</dbReference>
<dbReference type="GeneID" id="69588041"/>
<evidence type="ECO:0000313" key="2">
    <source>
        <dbReference type="EMBL" id="UVQ75793.1"/>
    </source>
</evidence>
<dbReference type="AlphaFoldDB" id="A0A3E5GBR7"/>
<dbReference type="Gene3D" id="3.40.390.70">
    <property type="match status" value="1"/>
</dbReference>
<reference evidence="1 3" key="1">
    <citation type="submission" date="2015-09" db="EMBL/GenBank/DDBJ databases">
        <authorList>
            <consortium name="Pathogen Informatics"/>
        </authorList>
    </citation>
    <scope>NUCLEOTIDE SEQUENCE [LARGE SCALE GENOMIC DNA]</scope>
    <source>
        <strain evidence="1 3">2789STDY5834846</strain>
    </source>
</reference>
<dbReference type="NCBIfam" id="TIGR04549">
    <property type="entry name" value="LP_HExxH_w_tonB"/>
    <property type="match status" value="1"/>
</dbReference>
<dbReference type="EMBL" id="CP103141">
    <property type="protein sequence ID" value="UVQ75793.1"/>
    <property type="molecule type" value="Genomic_DNA"/>
</dbReference>
<accession>A0A3E5GBR7</accession>
<accession>A0A174LN93</accession>
<dbReference type="InterPro" id="IPR030890">
    <property type="entry name" value="LP_HExxH_w_TonB"/>
</dbReference>
<name>A0A3E5GBR7_9BACE</name>
<evidence type="ECO:0000313" key="3">
    <source>
        <dbReference type="Proteomes" id="UP000095606"/>
    </source>
</evidence>
<keyword evidence="4" id="KW-1185">Reference proteome</keyword>
<sequence length="292" mass="33705">MKYIKYIALAAFFACGVCSCSEDSLDDQSVFSTEAPQRNEFDIWLLNNYVYPYNIDFKYRMEDKESDHDYNLTPADYDKSVAMAKLVKFLWIDAYTEVMGDRTFICTLGPKMIHLVGSPAYDEGQITLGTAEGGLKVTLYNVNTLDPHNPDIEVLNFWYFKTMHHEFTHILHQTVEFPKEFYEVSTGRYTGAGWVNITDEKALKRGFITNYASTEVHEDFAETVANYVTHDEAWWQQQLSIAGDGASYIDQKLELAKSYMTETWNIDLESLRDIVQRRSSEVVRLDLTNLND</sequence>